<keyword evidence="4" id="KW-1185">Reference proteome</keyword>
<proteinExistence type="predicted"/>
<dbReference type="OrthoDB" id="5863381at2759"/>
<accession>A0A158RCC3</accession>
<feature type="compositionally biased region" description="Basic and acidic residues" evidence="1">
    <location>
        <begin position="116"/>
        <end position="130"/>
    </location>
</feature>
<feature type="transmembrane region" description="Helical" evidence="2">
    <location>
        <begin position="12"/>
        <end position="33"/>
    </location>
</feature>
<evidence type="ECO:0000313" key="3">
    <source>
        <dbReference type="EMBL" id="VDN04559.1"/>
    </source>
</evidence>
<reference evidence="5" key="1">
    <citation type="submission" date="2016-04" db="UniProtKB">
        <authorList>
            <consortium name="WormBaseParasite"/>
        </authorList>
    </citation>
    <scope>IDENTIFICATION</scope>
</reference>
<evidence type="ECO:0000313" key="5">
    <source>
        <dbReference type="WBParaSite" id="TCLT_0000714301-mRNA-1"/>
    </source>
</evidence>
<keyword evidence="2" id="KW-0812">Transmembrane</keyword>
<name>A0A158RCC3_THECL</name>
<dbReference type="EMBL" id="UYYF01004478">
    <property type="protein sequence ID" value="VDN04559.1"/>
    <property type="molecule type" value="Genomic_DNA"/>
</dbReference>
<feature type="region of interest" description="Disordered" evidence="1">
    <location>
        <begin position="116"/>
        <end position="277"/>
    </location>
</feature>
<feature type="region of interest" description="Disordered" evidence="1">
    <location>
        <begin position="78"/>
        <end position="99"/>
    </location>
</feature>
<reference evidence="3 4" key="2">
    <citation type="submission" date="2018-11" db="EMBL/GenBank/DDBJ databases">
        <authorList>
            <consortium name="Pathogen Informatics"/>
        </authorList>
    </citation>
    <scope>NUCLEOTIDE SEQUENCE [LARGE SCALE GENOMIC DNA]</scope>
</reference>
<dbReference type="WBParaSite" id="TCLT_0000714301-mRNA-1">
    <property type="protein sequence ID" value="TCLT_0000714301-mRNA-1"/>
    <property type="gene ID" value="TCLT_0000714301"/>
</dbReference>
<keyword evidence="2" id="KW-1133">Transmembrane helix</keyword>
<evidence type="ECO:0000256" key="2">
    <source>
        <dbReference type="SAM" id="Phobius"/>
    </source>
</evidence>
<feature type="compositionally biased region" description="Basic and acidic residues" evidence="1">
    <location>
        <begin position="239"/>
        <end position="271"/>
    </location>
</feature>
<evidence type="ECO:0000313" key="4">
    <source>
        <dbReference type="Proteomes" id="UP000276776"/>
    </source>
</evidence>
<organism evidence="5">
    <name type="scientific">Thelazia callipaeda</name>
    <name type="common">Oriental eyeworm</name>
    <name type="synonym">Parasitic nematode</name>
    <dbReference type="NCBI Taxonomy" id="103827"/>
    <lineage>
        <taxon>Eukaryota</taxon>
        <taxon>Metazoa</taxon>
        <taxon>Ecdysozoa</taxon>
        <taxon>Nematoda</taxon>
        <taxon>Chromadorea</taxon>
        <taxon>Rhabditida</taxon>
        <taxon>Spirurina</taxon>
        <taxon>Spiruromorpha</taxon>
        <taxon>Thelazioidea</taxon>
        <taxon>Thelaziidae</taxon>
        <taxon>Thelazia</taxon>
    </lineage>
</organism>
<dbReference type="OMA" id="QMSIANV"/>
<feature type="compositionally biased region" description="Basic and acidic residues" evidence="1">
    <location>
        <begin position="168"/>
        <end position="225"/>
    </location>
</feature>
<sequence>MTISQSWMYNAALGLFLPIWSLVLYIALILNVSMQCSNKKKLRADQKEKNAKLKGTDGARSLLKVGGGNKIAQITGKEQKKLSKEELEAAEKERIKEAEEKRIEEIKPKIMKRNAKEERIARGKETRGKGDYPTMDDVLSDWDSEQDAKKDTTDHISKVTTNLDDVEEVKKDETINKDKDQDQDKDKDKDHDKDQDHDKNKDHDKDRDYDKDKDSEREKTKDNHTVNKGNGVRKNNIAKKNEAANKKAAKRTDAKGITKTRDGNDDRKLDETAGSGWPSSIFGYMLQMSIANV</sequence>
<dbReference type="AlphaFoldDB" id="A0A158RCC3"/>
<feature type="compositionally biased region" description="Basic and acidic residues" evidence="1">
    <location>
        <begin position="146"/>
        <end position="157"/>
    </location>
</feature>
<gene>
    <name evidence="3" type="ORF">TCLT_LOCUS7132</name>
</gene>
<protein>
    <submittedName>
        <fullName evidence="3 5">Uncharacterized protein</fullName>
    </submittedName>
</protein>
<dbReference type="Proteomes" id="UP000276776">
    <property type="component" value="Unassembled WGS sequence"/>
</dbReference>
<evidence type="ECO:0000256" key="1">
    <source>
        <dbReference type="SAM" id="MobiDB-lite"/>
    </source>
</evidence>
<keyword evidence="2" id="KW-0472">Membrane</keyword>